<accession>A0A6L2R461</accession>
<dbReference type="Pfam" id="PF25984">
    <property type="entry name" value="BSH_YknX"/>
    <property type="match status" value="1"/>
</dbReference>
<dbReference type="PANTHER" id="PTHR32347">
    <property type="entry name" value="EFFLUX SYSTEM COMPONENT YKNX-RELATED"/>
    <property type="match status" value="1"/>
</dbReference>
<gene>
    <name evidence="7" type="ORF">ZNDK_0003</name>
</gene>
<organism evidence="7 8">
    <name type="scientific">Candidatus Desulfovibrio kirbyi</name>
    <dbReference type="NCBI Taxonomy" id="2696086"/>
    <lineage>
        <taxon>Bacteria</taxon>
        <taxon>Pseudomonadati</taxon>
        <taxon>Thermodesulfobacteriota</taxon>
        <taxon>Desulfovibrionia</taxon>
        <taxon>Desulfovibrionales</taxon>
        <taxon>Desulfovibrionaceae</taxon>
        <taxon>Desulfovibrio</taxon>
    </lineage>
</organism>
<evidence type="ECO:0000256" key="3">
    <source>
        <dbReference type="SAM" id="Coils"/>
    </source>
</evidence>
<feature type="signal peptide" evidence="4">
    <location>
        <begin position="1"/>
        <end position="21"/>
    </location>
</feature>
<dbReference type="Proteomes" id="UP000505077">
    <property type="component" value="Unassembled WGS sequence"/>
</dbReference>
<protein>
    <submittedName>
        <fullName evidence="7">Uncharacterized outer membrane efflux protein</fullName>
    </submittedName>
</protein>
<comment type="subcellular location">
    <subcellularLocation>
        <location evidence="1">Cell envelope</location>
    </subcellularLocation>
</comment>
<dbReference type="PANTHER" id="PTHR32347:SF14">
    <property type="entry name" value="EFFLUX SYSTEM COMPONENT YKNX-RELATED"/>
    <property type="match status" value="1"/>
</dbReference>
<feature type="coiled-coil region" evidence="3">
    <location>
        <begin position="97"/>
        <end position="162"/>
    </location>
</feature>
<feature type="domain" description="CusB-like beta-barrel" evidence="5">
    <location>
        <begin position="227"/>
        <end position="305"/>
    </location>
</feature>
<dbReference type="GO" id="GO:0030313">
    <property type="term" value="C:cell envelope"/>
    <property type="evidence" value="ECO:0007669"/>
    <property type="project" value="UniProtKB-SubCell"/>
</dbReference>
<feature type="domain" description="YknX-like barrel-sandwich hybrid" evidence="6">
    <location>
        <begin position="51"/>
        <end position="205"/>
    </location>
</feature>
<evidence type="ECO:0000313" key="7">
    <source>
        <dbReference type="EMBL" id="GFH62232.1"/>
    </source>
</evidence>
<evidence type="ECO:0000256" key="4">
    <source>
        <dbReference type="SAM" id="SignalP"/>
    </source>
</evidence>
<reference evidence="7 8" key="1">
    <citation type="journal article" date="2020" name="ISME J.">
        <title>Parallel Reductive Genome Evolution in Desulfovibrio Ectosymbionts Independently Acquired by Trichonympha Protists in the Termite Gut.</title>
        <authorList>
            <person name="Takeuchi M."/>
            <person name="Kuwahara H."/>
            <person name="Murakami T."/>
            <person name="Takahashi K."/>
            <person name="Kajitani R."/>
            <person name="Toyoda A."/>
            <person name="Itoh T."/>
            <person name="Ohkuma M."/>
            <person name="Hongoh Y."/>
        </authorList>
    </citation>
    <scope>NUCLEOTIDE SEQUENCE [LARGE SCALE GENOMIC DNA]</scope>
    <source>
        <strain evidence="7">ZnDsv-02</strain>
    </source>
</reference>
<dbReference type="InterPro" id="IPR058792">
    <property type="entry name" value="Beta-barrel_RND_2"/>
</dbReference>
<dbReference type="InterPro" id="IPR058639">
    <property type="entry name" value="BSH_YknX-like"/>
</dbReference>
<name>A0A6L2R461_9BACT</name>
<sequence>MPFAFSLVLALCCLLTGNASAADSASTSIVLTGKVMATVMRSVPIPFNAVVDEVLVKPGDAVQEGTPLLRYHLQDEAARGLQREVTTGATTTSGSTTENVKSQILDMERQLAETTAQRNKARQLANSGLGSRQALNRLEDDVRSLQQRIELLHSTIQKAESNFALRLKELEDYFGEPIREGQLLPRILALTSPIAGYVLSLESSLNPGGVLAAGTAPVKVGQLNPVLIEVPVYEAEISGIKEGDVASVEIPSLENKKFTAKVSEIAWVSNDMTVTSPSYYTIELIVPNPDLELKPGFKAVVYFNDTRK</sequence>
<dbReference type="Pfam" id="PF25954">
    <property type="entry name" value="Beta-barrel_RND_2"/>
    <property type="match status" value="1"/>
</dbReference>
<evidence type="ECO:0000313" key="8">
    <source>
        <dbReference type="Proteomes" id="UP000505077"/>
    </source>
</evidence>
<dbReference type="InterPro" id="IPR050465">
    <property type="entry name" value="UPF0194_transport"/>
</dbReference>
<comment type="caution">
    <text evidence="7">The sequence shown here is derived from an EMBL/GenBank/DDBJ whole genome shotgun (WGS) entry which is preliminary data.</text>
</comment>
<dbReference type="AlphaFoldDB" id="A0A6L2R461"/>
<keyword evidence="2 3" id="KW-0175">Coiled coil</keyword>
<dbReference type="Gene3D" id="2.40.30.170">
    <property type="match status" value="1"/>
</dbReference>
<dbReference type="EMBL" id="BLLL01000001">
    <property type="protein sequence ID" value="GFH62232.1"/>
    <property type="molecule type" value="Genomic_DNA"/>
</dbReference>
<evidence type="ECO:0000259" key="6">
    <source>
        <dbReference type="Pfam" id="PF25984"/>
    </source>
</evidence>
<evidence type="ECO:0000259" key="5">
    <source>
        <dbReference type="Pfam" id="PF25954"/>
    </source>
</evidence>
<evidence type="ECO:0000256" key="1">
    <source>
        <dbReference type="ARBA" id="ARBA00004196"/>
    </source>
</evidence>
<proteinExistence type="predicted"/>
<keyword evidence="4" id="KW-0732">Signal</keyword>
<feature type="chain" id="PRO_5026792971" evidence="4">
    <location>
        <begin position="22"/>
        <end position="308"/>
    </location>
</feature>
<evidence type="ECO:0000256" key="2">
    <source>
        <dbReference type="ARBA" id="ARBA00023054"/>
    </source>
</evidence>